<evidence type="ECO:0000313" key="1">
    <source>
        <dbReference type="EMBL" id="SCB79233.1"/>
    </source>
</evidence>
<dbReference type="PANTHER" id="PTHR37812:SF1">
    <property type="entry name" value="MU-LIKE PROPHAGE FLUMU PROTEIN C"/>
    <property type="match status" value="1"/>
</dbReference>
<accession>A0A0V8HKI7</accession>
<name>A0A0V8HKI7_9BACI</name>
<dbReference type="InterPro" id="IPR052411">
    <property type="entry name" value="c-mor_Regulatory_Protein"/>
</dbReference>
<protein>
    <recommendedName>
        <fullName evidence="3">Mor transcription activator family protein</fullName>
    </recommendedName>
</protein>
<sequence>MGYKKASDVLPKELVQIIQEYIDGDYVYIPRKRGSQLSWGEKNGTRQAFKERDQMIYRRYINGASKAKLAEVYHLSLKSIERIIYKEKNK</sequence>
<dbReference type="NCBIfam" id="NF040785">
    <property type="entry name" value="CD3324_fam"/>
    <property type="match status" value="1"/>
</dbReference>
<proteinExistence type="predicted"/>
<dbReference type="InterPro" id="IPR009057">
    <property type="entry name" value="Homeodomain-like_sf"/>
</dbReference>
<dbReference type="AlphaFoldDB" id="A0A0V8HKI7"/>
<dbReference type="SUPFAM" id="SSF46689">
    <property type="entry name" value="Homeodomain-like"/>
    <property type="match status" value="1"/>
</dbReference>
<dbReference type="Proteomes" id="UP000181997">
    <property type="component" value="Unassembled WGS sequence"/>
</dbReference>
<dbReference type="RefSeq" id="WP_058297411.1">
    <property type="nucleotide sequence ID" value="NZ_FMAU01000001.1"/>
</dbReference>
<evidence type="ECO:0000313" key="2">
    <source>
        <dbReference type="Proteomes" id="UP000181997"/>
    </source>
</evidence>
<dbReference type="Gene3D" id="1.10.10.60">
    <property type="entry name" value="Homeodomain-like"/>
    <property type="match status" value="1"/>
</dbReference>
<reference evidence="2" key="1">
    <citation type="submission" date="2016-08" db="EMBL/GenBank/DDBJ databases">
        <authorList>
            <person name="Varghese N."/>
            <person name="Submissions Spin"/>
        </authorList>
    </citation>
    <scope>NUCLEOTIDE SEQUENCE [LARGE SCALE GENOMIC DNA]</scope>
    <source>
        <strain evidence="2">SGD-1123</strain>
    </source>
</reference>
<dbReference type="EMBL" id="FMAU01000001">
    <property type="protein sequence ID" value="SCB79233.1"/>
    <property type="molecule type" value="Genomic_DNA"/>
</dbReference>
<organism evidence="1 2">
    <name type="scientific">[Bacillus] enclensis</name>
    <dbReference type="NCBI Taxonomy" id="1402860"/>
    <lineage>
        <taxon>Bacteria</taxon>
        <taxon>Bacillati</taxon>
        <taxon>Bacillota</taxon>
        <taxon>Bacilli</taxon>
        <taxon>Bacillales</taxon>
        <taxon>Bacillaceae</taxon>
        <taxon>Rossellomorea</taxon>
    </lineage>
</organism>
<gene>
    <name evidence="1" type="ORF">GA0061094_0527</name>
</gene>
<evidence type="ECO:0008006" key="3">
    <source>
        <dbReference type="Google" id="ProtNLM"/>
    </source>
</evidence>
<keyword evidence="2" id="KW-1185">Reference proteome</keyword>
<dbReference type="InterPro" id="IPR049739">
    <property type="entry name" value="YraL-like"/>
</dbReference>
<dbReference type="OrthoDB" id="9800398at2"/>
<dbReference type="PANTHER" id="PTHR37812">
    <property type="entry name" value="MU-LIKE PROPHAGE FLUMU PROTEIN C"/>
    <property type="match status" value="1"/>
</dbReference>